<keyword evidence="10" id="KW-0325">Glycoprotein</keyword>
<dbReference type="Pfam" id="PF05986">
    <property type="entry name" value="ADAMTS_spacer1"/>
    <property type="match status" value="1"/>
</dbReference>
<keyword evidence="9" id="KW-1015">Disulfide bond</keyword>
<dbReference type="SUPFAM" id="SSF55486">
    <property type="entry name" value="Metalloproteases ('zincins'), catalytic domain"/>
    <property type="match status" value="1"/>
</dbReference>
<sequence length="1247" mass="137029">MTKFLGALDAEDVLSYFGSSSVADVPEFVVAEPTCPCKEEHFGLRLCRVQHCSIQAWGQLYAFEFLEDHALLSSSFVSSQVQGVVIVGEEKIHIRPVRSKDVALLKDLGFSSPHILFKSAAREAKAARGWAPPRLHKRAEAAVKHLELMVVAGPDVYLYHKEDTERYILANLNIGAELLRDASLGAHFRVHLMQMLVLREPEAEVNITTNITSSLISVCKWSKKVNPQNDSDPQHADIVLYITRFDLELPDGNKELRGVTQLGGVCSSFWSCVITQDTGFDLGVTIAHEIGHSLGIAHDGEGNLCSSSGYIMGSAGNHNSIDLTWSPCSREQFLALVSTGQTSCLNDLPDMDGSIPGWKPGLYYGADEQCKIAFGSVATACTFADSNVDICKVLSCHVQPADKSSCTRLLVPLLDGTECGINKWCSKGQCSSLEELNPKAVVHGHWSAWSPLSPCSRSCGGGVVLRQRFCNNPRPAFGGQECHGASIEAEMCNTQAFGCDGQMGSRKAMDPCKVCGGDNSTCTRVSGSYTEGKAQEYVTFLSLPYNTTSVHVTNRRPLFTHLAVKVKGEYVVAGKGKISLNVTYPSVLEDNQIKYRVFLTQENLPSLEEIHVDGPTQEEIEIQVYRRYTKEYGNATNPDITFSYFVPKENLTYLWIPQQGLCSVTCGEGVQPVAHVCFDQTKHEVTEDQRCLELPQPLPEHKPCAMEPCLYRWKMSERDECSAVCGTGVAQQNLTCVQFRDGLETVVDDSLCPAEEKPLSLVPCVVNVCPLGWDKEEDAHSLQPLESLGHVQLENQTVYVWSPVAGECSVSCGRGKTQLHYVCVAFDTKEETQEENCQPMPKPESRVEVCDLNPCPPRWKVTPAGPCSSSCGLGLAVQLVTCVQILHGQEVLQEEHLCPVAEKPLTSVPCVIRTCSYEWSFSEWSECSTSCGNGIQTRQDFCLSSLTHKPVNPLFCRRFPKAVVVRGCSAGPCPEHEGTQSPGAELQPVTAATHLPTAAAATQHRHKELDVPLAAGPPELPKPSGGVCGNLFLNATGIINMTGVQSRDCTVAIGRPLREEISVTILESSLNCTAGEVLLFSGRMMWRTGCRKLPLSLINSRTNTLIVKQRVVLPGNGVILQYSSRTAAKKYYQDCDQQLFGAQGEIVNPVQLPEERQGVVCRTFITVAPRQRISIRALSTDLGPEGNQTHFNYILVRDVSTMKTVVFHGKQPFLWQSTGSQAEIEFHENVKDHRTHFWAEYHAIEPK</sequence>
<dbReference type="Pfam" id="PF17771">
    <property type="entry name" value="ADAMTS_CR_2"/>
    <property type="match status" value="1"/>
</dbReference>
<dbReference type="GO" id="GO:0030198">
    <property type="term" value="P:extracellular matrix organization"/>
    <property type="evidence" value="ECO:0007669"/>
    <property type="project" value="TreeGrafter"/>
</dbReference>
<evidence type="ECO:0000256" key="2">
    <source>
        <dbReference type="ARBA" id="ARBA00022525"/>
    </source>
</evidence>
<dbReference type="PROSITE" id="PS50092">
    <property type="entry name" value="TSP1"/>
    <property type="match status" value="4"/>
</dbReference>
<evidence type="ECO:0000256" key="9">
    <source>
        <dbReference type="ARBA" id="ARBA00023157"/>
    </source>
</evidence>
<feature type="binding site" evidence="11">
    <location>
        <position position="298"/>
    </location>
    <ligand>
        <name>Zn(2+)</name>
        <dbReference type="ChEBI" id="CHEBI:29105"/>
        <note>catalytic</note>
    </ligand>
</feature>
<keyword evidence="2" id="KW-0964">Secreted</keyword>
<dbReference type="InterPro" id="IPR050439">
    <property type="entry name" value="ADAMTS_ADAMTS-like"/>
</dbReference>
<dbReference type="FunFam" id="2.60.120.830:FF:000003">
    <property type="entry name" value="ADAM metallopeptidase with thrombospondin type 1 motif 13"/>
    <property type="match status" value="1"/>
</dbReference>
<dbReference type="Pfam" id="PF01421">
    <property type="entry name" value="Reprolysin"/>
    <property type="match status" value="1"/>
</dbReference>
<dbReference type="OrthoDB" id="9942326at2759"/>
<dbReference type="InterPro" id="IPR024079">
    <property type="entry name" value="MetalloPept_cat_dom_sf"/>
</dbReference>
<comment type="subcellular location">
    <subcellularLocation>
        <location evidence="1">Secreted</location>
    </subcellularLocation>
</comment>
<reference evidence="14" key="3">
    <citation type="submission" date="2022-01" db="EMBL/GenBank/DDBJ databases">
        <authorList>
            <person name="Rubenstein D.R."/>
        </authorList>
    </citation>
    <scope>NUCLEOTIDE SEQUENCE</scope>
    <source>
        <strain evidence="14">SS15</strain>
        <tissue evidence="14">Liver</tissue>
    </source>
</reference>
<dbReference type="InterPro" id="IPR041645">
    <property type="entry name" value="ADAMTS_CR_2"/>
</dbReference>
<accession>A0A835NWB5</accession>
<evidence type="ECO:0000256" key="7">
    <source>
        <dbReference type="ARBA" id="ARBA00022833"/>
    </source>
</evidence>
<gene>
    <name evidence="14" type="ORF">IHE44_0007224</name>
    <name evidence="13" type="ORF">IHE44_009043</name>
</gene>
<feature type="domain" description="Peptidase M12B" evidence="12">
    <location>
        <begin position="144"/>
        <end position="349"/>
    </location>
</feature>
<dbReference type="Proteomes" id="UP000618051">
    <property type="component" value="Unassembled WGS sequence"/>
</dbReference>
<dbReference type="GO" id="GO:0046872">
    <property type="term" value="F:metal ion binding"/>
    <property type="evidence" value="ECO:0007669"/>
    <property type="project" value="UniProtKB-KW"/>
</dbReference>
<feature type="active site" evidence="11">
    <location>
        <position position="289"/>
    </location>
</feature>
<dbReference type="EMBL" id="JADDUC010000036">
    <property type="protein sequence ID" value="KAG0122413.1"/>
    <property type="molecule type" value="Genomic_DNA"/>
</dbReference>
<evidence type="ECO:0000256" key="8">
    <source>
        <dbReference type="ARBA" id="ARBA00023049"/>
    </source>
</evidence>
<comment type="caution">
    <text evidence="13">The sequence shown here is derived from an EMBL/GenBank/DDBJ whole genome shotgun (WGS) entry which is preliminary data.</text>
</comment>
<evidence type="ECO:0000256" key="4">
    <source>
        <dbReference type="ARBA" id="ARBA00022723"/>
    </source>
</evidence>
<dbReference type="Gene3D" id="2.20.100.10">
    <property type="entry name" value="Thrombospondin type-1 (TSP1) repeat"/>
    <property type="match status" value="2"/>
</dbReference>
<feature type="binding site" evidence="11">
    <location>
        <position position="292"/>
    </location>
    <ligand>
        <name>Zn(2+)</name>
        <dbReference type="ChEBI" id="CHEBI:29105"/>
        <note>catalytic</note>
    </ligand>
</feature>
<feature type="binding site" evidence="11">
    <location>
        <position position="288"/>
    </location>
    <ligand>
        <name>Zn(2+)</name>
        <dbReference type="ChEBI" id="CHEBI:29105"/>
        <note>catalytic</note>
    </ligand>
</feature>
<dbReference type="GO" id="GO:0031012">
    <property type="term" value="C:extracellular matrix"/>
    <property type="evidence" value="ECO:0007669"/>
    <property type="project" value="TreeGrafter"/>
</dbReference>
<evidence type="ECO:0000256" key="11">
    <source>
        <dbReference type="PROSITE-ProRule" id="PRU00276"/>
    </source>
</evidence>
<dbReference type="Pfam" id="PF00090">
    <property type="entry name" value="TSP_1"/>
    <property type="match status" value="2"/>
</dbReference>
<dbReference type="SUPFAM" id="SSF49854">
    <property type="entry name" value="Spermadhesin, CUB domain"/>
    <property type="match status" value="1"/>
</dbReference>
<dbReference type="InterPro" id="IPR001590">
    <property type="entry name" value="Peptidase_M12B"/>
</dbReference>
<evidence type="ECO:0000256" key="1">
    <source>
        <dbReference type="ARBA" id="ARBA00004613"/>
    </source>
</evidence>
<dbReference type="InterPro" id="IPR036383">
    <property type="entry name" value="TSP1_rpt_sf"/>
</dbReference>
<evidence type="ECO:0000256" key="6">
    <source>
        <dbReference type="ARBA" id="ARBA00022801"/>
    </source>
</evidence>
<evidence type="ECO:0000313" key="14">
    <source>
        <dbReference type="EMBL" id="KAI1232162.1"/>
    </source>
</evidence>
<reference evidence="13" key="1">
    <citation type="submission" date="2020-10" db="EMBL/GenBank/DDBJ databases">
        <title>Feather gene expression reveals the developmental basis of iridescence in African starlings.</title>
        <authorList>
            <person name="Rubenstein D.R."/>
        </authorList>
    </citation>
    <scope>NUCLEOTIDE SEQUENCE</scope>
    <source>
        <strain evidence="13">SS15</strain>
        <tissue evidence="13">Liver</tissue>
    </source>
</reference>
<keyword evidence="7 11" id="KW-0862">Zinc</keyword>
<keyword evidence="3" id="KW-0645">Protease</keyword>
<evidence type="ECO:0000256" key="10">
    <source>
        <dbReference type="ARBA" id="ARBA00023180"/>
    </source>
</evidence>
<name>A0A835NWB5_9PASS</name>
<dbReference type="InterPro" id="IPR035914">
    <property type="entry name" value="Sperma_CUB_dom_sf"/>
</dbReference>
<dbReference type="GO" id="GO:0004222">
    <property type="term" value="F:metalloendopeptidase activity"/>
    <property type="evidence" value="ECO:0007669"/>
    <property type="project" value="InterPro"/>
</dbReference>
<keyword evidence="6" id="KW-0378">Hydrolase</keyword>
<evidence type="ECO:0000259" key="12">
    <source>
        <dbReference type="PROSITE" id="PS50215"/>
    </source>
</evidence>
<keyword evidence="5" id="KW-0677">Repeat</keyword>
<proteinExistence type="predicted"/>
<dbReference type="EMBL" id="JADDUC020000023">
    <property type="protein sequence ID" value="KAI1232162.1"/>
    <property type="molecule type" value="Genomic_DNA"/>
</dbReference>
<dbReference type="Gene3D" id="3.40.1620.60">
    <property type="match status" value="1"/>
</dbReference>
<evidence type="ECO:0000313" key="15">
    <source>
        <dbReference type="Proteomes" id="UP000618051"/>
    </source>
</evidence>
<evidence type="ECO:0000256" key="3">
    <source>
        <dbReference type="ARBA" id="ARBA00022670"/>
    </source>
</evidence>
<keyword evidence="15" id="KW-1185">Reference proteome</keyword>
<dbReference type="GO" id="GO:0006508">
    <property type="term" value="P:proteolysis"/>
    <property type="evidence" value="ECO:0007669"/>
    <property type="project" value="UniProtKB-KW"/>
</dbReference>
<dbReference type="Gene3D" id="3.40.390.10">
    <property type="entry name" value="Collagenase (Catalytic Domain)"/>
    <property type="match status" value="1"/>
</dbReference>
<dbReference type="PANTHER" id="PTHR13723:SF20">
    <property type="entry name" value="A DISINTEGRIN AND METALLOPROTEINASE WITH THROMBOSPONDIN MOTIFS 13"/>
    <property type="match status" value="1"/>
</dbReference>
<dbReference type="FunFam" id="2.20.100.10:FF:000007">
    <property type="entry name" value="Thrombospondin 1"/>
    <property type="match status" value="1"/>
</dbReference>
<protein>
    <recommendedName>
        <fullName evidence="12">Peptidase M12B domain-containing protein</fullName>
    </recommendedName>
</protein>
<dbReference type="AlphaFoldDB" id="A0A835NWB5"/>
<dbReference type="Gene3D" id="2.60.120.830">
    <property type="match status" value="1"/>
</dbReference>
<dbReference type="PANTHER" id="PTHR13723">
    <property type="entry name" value="ADAMTS A DISINTEGRIN AND METALLOPROTEASE WITH THROMBOSPONDIN MOTIFS PROTEASE"/>
    <property type="match status" value="1"/>
</dbReference>
<dbReference type="Pfam" id="PF19030">
    <property type="entry name" value="TSP1_ADAMTS"/>
    <property type="match status" value="3"/>
</dbReference>
<dbReference type="PROSITE" id="PS50215">
    <property type="entry name" value="ADAM_MEPRO"/>
    <property type="match status" value="1"/>
</dbReference>
<organism evidence="13">
    <name type="scientific">Lamprotornis superbus</name>
    <dbReference type="NCBI Taxonomy" id="245042"/>
    <lineage>
        <taxon>Eukaryota</taxon>
        <taxon>Metazoa</taxon>
        <taxon>Chordata</taxon>
        <taxon>Craniata</taxon>
        <taxon>Vertebrata</taxon>
        <taxon>Euteleostomi</taxon>
        <taxon>Archelosauria</taxon>
        <taxon>Archosauria</taxon>
        <taxon>Dinosauria</taxon>
        <taxon>Saurischia</taxon>
        <taxon>Theropoda</taxon>
        <taxon>Coelurosauria</taxon>
        <taxon>Aves</taxon>
        <taxon>Neognathae</taxon>
        <taxon>Neoaves</taxon>
        <taxon>Telluraves</taxon>
        <taxon>Australaves</taxon>
        <taxon>Passeriformes</taxon>
        <taxon>Sturnidae</taxon>
        <taxon>Lamprotornis</taxon>
    </lineage>
</organism>
<dbReference type="InterPro" id="IPR010294">
    <property type="entry name" value="ADAMTS_spacer1"/>
</dbReference>
<dbReference type="GO" id="GO:0005576">
    <property type="term" value="C:extracellular region"/>
    <property type="evidence" value="ECO:0007669"/>
    <property type="project" value="UniProtKB-SubCell"/>
</dbReference>
<dbReference type="Gene3D" id="2.60.120.290">
    <property type="entry name" value="Spermadhesin, CUB domain"/>
    <property type="match status" value="1"/>
</dbReference>
<dbReference type="InterPro" id="IPR000884">
    <property type="entry name" value="TSP1_rpt"/>
</dbReference>
<evidence type="ECO:0000313" key="13">
    <source>
        <dbReference type="EMBL" id="KAG0122413.1"/>
    </source>
</evidence>
<keyword evidence="8" id="KW-0482">Metalloprotease</keyword>
<dbReference type="SMART" id="SM00209">
    <property type="entry name" value="TSP1"/>
    <property type="match status" value="6"/>
</dbReference>
<comment type="caution">
    <text evidence="11">Lacks conserved residue(s) required for the propagation of feature annotation.</text>
</comment>
<dbReference type="CDD" id="cd04273">
    <property type="entry name" value="ZnMc_ADAMTS_like"/>
    <property type="match status" value="1"/>
</dbReference>
<keyword evidence="4 11" id="KW-0479">Metal-binding</keyword>
<reference evidence="14 15" key="2">
    <citation type="journal article" date="2021" name="J. Hered.">
        <title>Feather Gene Expression Elucidates the Developmental Basis of Plumage Iridescence in African Starlings.</title>
        <authorList>
            <person name="Rubenstein D.R."/>
            <person name="Corvelo A."/>
            <person name="MacManes M.D."/>
            <person name="Maia R."/>
            <person name="Narzisi G."/>
            <person name="Rousaki A."/>
            <person name="Vandenabeele P."/>
            <person name="Shawkey M.D."/>
            <person name="Solomon J."/>
        </authorList>
    </citation>
    <scope>NUCLEOTIDE SEQUENCE [LARGE SCALE GENOMIC DNA]</scope>
    <source>
        <strain evidence="14">SS15</strain>
    </source>
</reference>
<dbReference type="SUPFAM" id="SSF82895">
    <property type="entry name" value="TSP-1 type 1 repeat"/>
    <property type="match status" value="5"/>
</dbReference>
<evidence type="ECO:0000256" key="5">
    <source>
        <dbReference type="ARBA" id="ARBA00022737"/>
    </source>
</evidence>